<sequence>INGGKAASSCTEAYSFLVSAASRSSTSKSCTNAPVHCALCNGVHWKYNMPRHLIDKHPKWELTAKQEIVNSFTAKFSVSDEEYTGLRI</sequence>
<evidence type="ECO:0000313" key="2">
    <source>
        <dbReference type="EMBL" id="KAK6983860.1"/>
    </source>
</evidence>
<accession>A0AAW0BS94</accession>
<organism evidence="4 5">
    <name type="scientific">Favolaschia claudopus</name>
    <dbReference type="NCBI Taxonomy" id="2862362"/>
    <lineage>
        <taxon>Eukaryota</taxon>
        <taxon>Fungi</taxon>
        <taxon>Dikarya</taxon>
        <taxon>Basidiomycota</taxon>
        <taxon>Agaricomycotina</taxon>
        <taxon>Agaricomycetes</taxon>
        <taxon>Agaricomycetidae</taxon>
        <taxon>Agaricales</taxon>
        <taxon>Marasmiineae</taxon>
        <taxon>Mycenaceae</taxon>
        <taxon>Favolaschia</taxon>
    </lineage>
</organism>
<dbReference type="Proteomes" id="UP001362999">
    <property type="component" value="Unassembled WGS sequence"/>
</dbReference>
<dbReference type="AlphaFoldDB" id="A0AAW0BS94"/>
<evidence type="ECO:0000313" key="4">
    <source>
        <dbReference type="EMBL" id="KAK7029119.1"/>
    </source>
</evidence>
<evidence type="ECO:0000313" key="5">
    <source>
        <dbReference type="Proteomes" id="UP001362999"/>
    </source>
</evidence>
<feature type="non-terminal residue" evidence="4">
    <location>
        <position position="1"/>
    </location>
</feature>
<reference evidence="4 5" key="1">
    <citation type="journal article" date="2024" name="J Genomics">
        <title>Draft genome sequencing and assembly of Favolaschia claudopus CIRM-BRFM 2984 isolated from oak limbs.</title>
        <authorList>
            <person name="Navarro D."/>
            <person name="Drula E."/>
            <person name="Chaduli D."/>
            <person name="Cazenave R."/>
            <person name="Ahrendt S."/>
            <person name="Wang J."/>
            <person name="Lipzen A."/>
            <person name="Daum C."/>
            <person name="Barry K."/>
            <person name="Grigoriev I.V."/>
            <person name="Favel A."/>
            <person name="Rosso M.N."/>
            <person name="Martin F."/>
        </authorList>
    </citation>
    <scope>NUCLEOTIDE SEQUENCE [LARGE SCALE GENOMIC DNA]</scope>
    <source>
        <strain evidence="4 5">CIRM-BRFM 2984</strain>
    </source>
</reference>
<dbReference type="EMBL" id="JAWWNJ010000127">
    <property type="protein sequence ID" value="KAK6987913.1"/>
    <property type="molecule type" value="Genomic_DNA"/>
</dbReference>
<dbReference type="EMBL" id="JAWWNJ010000027">
    <property type="protein sequence ID" value="KAK7029119.1"/>
    <property type="molecule type" value="Genomic_DNA"/>
</dbReference>
<gene>
    <name evidence="4" type="ORF">R3P38DRAFT_2364054</name>
    <name evidence="1" type="ORF">R3P38DRAFT_2403253</name>
    <name evidence="2" type="ORF">R3P38DRAFT_2407758</name>
    <name evidence="3" type="ORF">R3P38DRAFT_2449898</name>
</gene>
<protein>
    <submittedName>
        <fullName evidence="4">Uncharacterized protein</fullName>
    </submittedName>
</protein>
<dbReference type="EMBL" id="JAWWNJ010000145">
    <property type="protein sequence ID" value="KAK6983860.1"/>
    <property type="molecule type" value="Genomic_DNA"/>
</dbReference>
<comment type="caution">
    <text evidence="4">The sequence shown here is derived from an EMBL/GenBank/DDBJ whole genome shotgun (WGS) entry which is preliminary data.</text>
</comment>
<dbReference type="EMBL" id="JAWWNJ010000165">
    <property type="protein sequence ID" value="KAK6977838.1"/>
    <property type="molecule type" value="Genomic_DNA"/>
</dbReference>
<evidence type="ECO:0000313" key="1">
    <source>
        <dbReference type="EMBL" id="KAK6977838.1"/>
    </source>
</evidence>
<proteinExistence type="predicted"/>
<keyword evidence="5" id="KW-1185">Reference proteome</keyword>
<name>A0AAW0BS94_9AGAR</name>
<feature type="non-terminal residue" evidence="4">
    <location>
        <position position="88"/>
    </location>
</feature>
<evidence type="ECO:0000313" key="3">
    <source>
        <dbReference type="EMBL" id="KAK6987913.1"/>
    </source>
</evidence>